<sequence>MDAKTGFFYLFSAVLLFAAFRVVTARNPVHAVLNLILAFSQAAAIWLLLKAEFLGIALVLVYLGAVMVLFLFVVMMLDIRIDSVRRGFWKHFPFAALIGVLIAFEMGMVLMGGFGEVEDAKAVGATMVNAAGQTVPYSNTQALGKLLYTEYLYPVEIAAVILLVAMIAAIALTLRKRKDSKAMSPADQIRVRASDRIKLVKVETTKPAQKPETVAADAAATAVETKA</sequence>
<evidence type="ECO:0000313" key="4">
    <source>
        <dbReference type="Proteomes" id="UP001240697"/>
    </source>
</evidence>
<keyword evidence="2" id="KW-0472">Membrane</keyword>
<dbReference type="PANTHER" id="PTHR33269">
    <property type="entry name" value="NADH-UBIQUINONE OXIDOREDUCTASE CHAIN 6"/>
    <property type="match status" value="1"/>
</dbReference>
<protein>
    <recommendedName>
        <fullName evidence="2">NADH-quinone oxidoreductase subunit J</fullName>
        <ecNumber evidence="2">7.1.1.-</ecNumber>
    </recommendedName>
</protein>
<dbReference type="NCBIfam" id="NF005164">
    <property type="entry name" value="PRK06638.1-4"/>
    <property type="match status" value="1"/>
</dbReference>
<dbReference type="EC" id="7.1.1.-" evidence="2"/>
<comment type="similarity">
    <text evidence="1 2">Belongs to the complex I subunit 6 family.</text>
</comment>
<keyword evidence="2" id="KW-1003">Cell membrane</keyword>
<proteinExistence type="inferred from homology"/>
<name>A0ABY8SUD5_9BURK</name>
<evidence type="ECO:0000256" key="2">
    <source>
        <dbReference type="RuleBase" id="RU004429"/>
    </source>
</evidence>
<feature type="transmembrane region" description="Helical" evidence="2">
    <location>
        <begin position="91"/>
        <end position="114"/>
    </location>
</feature>
<keyword evidence="2" id="KW-0520">NAD</keyword>
<dbReference type="RefSeq" id="WP_283487730.1">
    <property type="nucleotide sequence ID" value="NZ_CP125947.1"/>
</dbReference>
<reference evidence="3 4" key="1">
    <citation type="submission" date="2023-05" db="EMBL/GenBank/DDBJ databases">
        <authorList>
            <person name="Yin Y."/>
            <person name="Lu Z."/>
        </authorList>
    </citation>
    <scope>NUCLEOTIDE SEQUENCE [LARGE SCALE GENOMIC DNA]</scope>
    <source>
        <strain evidence="3 4">ZM22</strain>
    </source>
</reference>
<organism evidence="3 4">
    <name type="scientific">Comamonas resistens</name>
    <dbReference type="NCBI Taxonomy" id="3046670"/>
    <lineage>
        <taxon>Bacteria</taxon>
        <taxon>Pseudomonadati</taxon>
        <taxon>Pseudomonadota</taxon>
        <taxon>Betaproteobacteria</taxon>
        <taxon>Burkholderiales</taxon>
        <taxon>Comamonadaceae</taxon>
        <taxon>Comamonas</taxon>
    </lineage>
</organism>
<gene>
    <name evidence="3" type="ORF">QMY55_05850</name>
</gene>
<feature type="transmembrane region" description="Helical" evidence="2">
    <location>
        <begin position="55"/>
        <end position="79"/>
    </location>
</feature>
<comment type="function">
    <text evidence="2">NDH-1 shuttles electrons from NADH, via FMN and iron-sulfur (Fe-S) centers, to quinones in the respiratory chain. Couples the redox reaction to proton translocation (for every two electrons transferred, four hydrogen ions are translocated across the cytoplasmic membrane), and thus conserves the redox energy in a proton gradient.</text>
</comment>
<keyword evidence="4" id="KW-1185">Reference proteome</keyword>
<feature type="transmembrane region" description="Helical" evidence="2">
    <location>
        <begin position="151"/>
        <end position="174"/>
    </location>
</feature>
<keyword evidence="2" id="KW-0874">Quinone</keyword>
<dbReference type="Pfam" id="PF00499">
    <property type="entry name" value="Oxidored_q3"/>
    <property type="match status" value="1"/>
</dbReference>
<dbReference type="InterPro" id="IPR042106">
    <property type="entry name" value="Nuo/plastoQ_OxRdtase_6_NuoJ"/>
</dbReference>
<dbReference type="EMBL" id="CP125947">
    <property type="protein sequence ID" value="WHS66658.1"/>
    <property type="molecule type" value="Genomic_DNA"/>
</dbReference>
<feature type="transmembrane region" description="Helical" evidence="2">
    <location>
        <begin position="31"/>
        <end position="49"/>
    </location>
</feature>
<dbReference type="GO" id="GO:0050136">
    <property type="term" value="F:NADH dehydrogenase (quinone) (non-electrogenic) activity"/>
    <property type="evidence" value="ECO:0007669"/>
    <property type="project" value="UniProtKB-EC"/>
</dbReference>
<dbReference type="Proteomes" id="UP001240697">
    <property type="component" value="Chromosome"/>
</dbReference>
<keyword evidence="2" id="KW-1133">Transmembrane helix</keyword>
<dbReference type="PANTHER" id="PTHR33269:SF17">
    <property type="entry name" value="NADH-UBIQUINONE OXIDOREDUCTASE CHAIN 6"/>
    <property type="match status" value="1"/>
</dbReference>
<evidence type="ECO:0000256" key="1">
    <source>
        <dbReference type="ARBA" id="ARBA00005698"/>
    </source>
</evidence>
<comment type="catalytic activity">
    <reaction evidence="2">
        <text>a quinone + NADH + 5 H(+)(in) = a quinol + NAD(+) + 4 H(+)(out)</text>
        <dbReference type="Rhea" id="RHEA:57888"/>
        <dbReference type="ChEBI" id="CHEBI:15378"/>
        <dbReference type="ChEBI" id="CHEBI:24646"/>
        <dbReference type="ChEBI" id="CHEBI:57540"/>
        <dbReference type="ChEBI" id="CHEBI:57945"/>
        <dbReference type="ChEBI" id="CHEBI:132124"/>
    </reaction>
</comment>
<accession>A0ABY8SUD5</accession>
<dbReference type="Gene3D" id="1.20.120.1200">
    <property type="entry name" value="NADH-ubiquinone/plastoquinone oxidoreductase chain 6, subunit NuoJ"/>
    <property type="match status" value="1"/>
</dbReference>
<dbReference type="InterPro" id="IPR001457">
    <property type="entry name" value="NADH_UbQ/plastoQ_OxRdtase_su6"/>
</dbReference>
<keyword evidence="2" id="KW-0812">Transmembrane</keyword>
<evidence type="ECO:0000313" key="3">
    <source>
        <dbReference type="EMBL" id="WHS66658.1"/>
    </source>
</evidence>
<feature type="transmembrane region" description="Helical" evidence="2">
    <location>
        <begin position="6"/>
        <end position="24"/>
    </location>
</feature>
<comment type="subcellular location">
    <subcellularLocation>
        <location evidence="2">Cell membrane</location>
        <topology evidence="2">Multi-pass membrane protein</topology>
    </subcellularLocation>
</comment>
<keyword evidence="3" id="KW-0560">Oxidoreductase</keyword>